<reference evidence="4 5" key="1">
    <citation type="submission" date="2016-10" db="EMBL/GenBank/DDBJ databases">
        <authorList>
            <person name="de Groot N.N."/>
        </authorList>
    </citation>
    <scope>NUCLEOTIDE SEQUENCE [LARGE SCALE GENOMIC DNA]</scope>
    <source>
        <strain evidence="4 5">DSM 43941</strain>
    </source>
</reference>
<feature type="region of interest" description="Disordered" evidence="1">
    <location>
        <begin position="133"/>
        <end position="160"/>
    </location>
</feature>
<dbReference type="Pfam" id="PF00239">
    <property type="entry name" value="Resolvase"/>
    <property type="match status" value="1"/>
</dbReference>
<dbReference type="PROSITE" id="PS51737">
    <property type="entry name" value="RECOMBINASE_DNA_BIND"/>
    <property type="match status" value="1"/>
</dbReference>
<dbReference type="PANTHER" id="PTHR30461:SF23">
    <property type="entry name" value="DNA RECOMBINASE-RELATED"/>
    <property type="match status" value="1"/>
</dbReference>
<dbReference type="Pfam" id="PF07508">
    <property type="entry name" value="Recombinase"/>
    <property type="match status" value="1"/>
</dbReference>
<dbReference type="Proteomes" id="UP000198688">
    <property type="component" value="Chromosome I"/>
</dbReference>
<dbReference type="PROSITE" id="PS51736">
    <property type="entry name" value="RECOMBINASES_3"/>
    <property type="match status" value="1"/>
</dbReference>
<gene>
    <name evidence="4" type="ORF">SAMN04489716_5950</name>
</gene>
<dbReference type="CDD" id="cd00338">
    <property type="entry name" value="Ser_Recombinase"/>
    <property type="match status" value="1"/>
</dbReference>
<dbReference type="AlphaFoldDB" id="A0A1H2CK26"/>
<evidence type="ECO:0000313" key="4">
    <source>
        <dbReference type="EMBL" id="SDT70416.1"/>
    </source>
</evidence>
<keyword evidence="5" id="KW-1185">Reference proteome</keyword>
<dbReference type="SMART" id="SM00857">
    <property type="entry name" value="Resolvase"/>
    <property type="match status" value="1"/>
</dbReference>
<dbReference type="GO" id="GO:0000150">
    <property type="term" value="F:DNA strand exchange activity"/>
    <property type="evidence" value="ECO:0007669"/>
    <property type="project" value="InterPro"/>
</dbReference>
<dbReference type="PANTHER" id="PTHR30461">
    <property type="entry name" value="DNA-INVERTASE FROM LAMBDOID PROPHAGE"/>
    <property type="match status" value="1"/>
</dbReference>
<dbReference type="InterPro" id="IPR011109">
    <property type="entry name" value="DNA_bind_recombinase_dom"/>
</dbReference>
<protein>
    <submittedName>
        <fullName evidence="4">Site-specific DNA recombinase</fullName>
    </submittedName>
</protein>
<dbReference type="GO" id="GO:0003677">
    <property type="term" value="F:DNA binding"/>
    <property type="evidence" value="ECO:0007669"/>
    <property type="project" value="InterPro"/>
</dbReference>
<name>A0A1H2CK26_9ACTN</name>
<dbReference type="InterPro" id="IPR036162">
    <property type="entry name" value="Resolvase-like_N_sf"/>
</dbReference>
<evidence type="ECO:0000259" key="3">
    <source>
        <dbReference type="PROSITE" id="PS51737"/>
    </source>
</evidence>
<evidence type="ECO:0000256" key="1">
    <source>
        <dbReference type="SAM" id="MobiDB-lite"/>
    </source>
</evidence>
<proteinExistence type="predicted"/>
<accession>A0A1H2CK26</accession>
<dbReference type="SUPFAM" id="SSF53041">
    <property type="entry name" value="Resolvase-like"/>
    <property type="match status" value="1"/>
</dbReference>
<dbReference type="InterPro" id="IPR006119">
    <property type="entry name" value="Resolv_N"/>
</dbReference>
<dbReference type="InterPro" id="IPR050639">
    <property type="entry name" value="SSR_resolvase"/>
</dbReference>
<feature type="domain" description="Recombinase" evidence="3">
    <location>
        <begin position="162"/>
        <end position="277"/>
    </location>
</feature>
<organism evidence="4 5">
    <name type="scientific">Actinoplanes derwentensis</name>
    <dbReference type="NCBI Taxonomy" id="113562"/>
    <lineage>
        <taxon>Bacteria</taxon>
        <taxon>Bacillati</taxon>
        <taxon>Actinomycetota</taxon>
        <taxon>Actinomycetes</taxon>
        <taxon>Micromonosporales</taxon>
        <taxon>Micromonosporaceae</taxon>
        <taxon>Actinoplanes</taxon>
    </lineage>
</organism>
<dbReference type="Gene3D" id="3.90.1750.20">
    <property type="entry name" value="Putative Large Serine Recombinase, Chain B, Domain 2"/>
    <property type="match status" value="1"/>
</dbReference>
<feature type="domain" description="Resolvase/invertase-type recombinase catalytic" evidence="2">
    <location>
        <begin position="6"/>
        <end position="153"/>
    </location>
</feature>
<sequence>MVYVMRAAIYCRISQDRAGAGLGVARQEEDCRVLCERKGWIVVEVYPDNDVSAYSGAPRPAWSRLLADVRDGNVDAIVGWHVDRLTRSPRELEDVIDLADKFGVELATVTGDVDLSTPTGRLVARMLGAAARHEAEHKAERQKRQRRQSAEAGKVAGGGHRPFGYEADRVTIIPDEAEIIRECVRRVLAMESLASIVRDLTERGITTTAGNSFKVTSLRQLLCRARISGRREHTPRSNWETTRPIIGDIVADAVWPGIINPEESDRVRAILTDPDRLTRQPGRVNSYLLTGLLICHCNARLVGRPRSGVPRYVCSNAPGYDSCGKTATNTKRTDDYIRDLVIVALDSPEFIALLRSQQALGSEASDAIKDDEQELEDLARDWAHKKITRREWMAVRVIIEQRLERNRAAEARESRRNVLRGFIGTLEEMYARWERMNVSQRRAVLNAALISVKVNPADPKKRWDPDRFVPEWIA</sequence>
<dbReference type="EMBL" id="LT629758">
    <property type="protein sequence ID" value="SDT70416.1"/>
    <property type="molecule type" value="Genomic_DNA"/>
</dbReference>
<dbReference type="Gene3D" id="3.40.50.1390">
    <property type="entry name" value="Resolvase, N-terminal catalytic domain"/>
    <property type="match status" value="1"/>
</dbReference>
<evidence type="ECO:0000259" key="2">
    <source>
        <dbReference type="PROSITE" id="PS51736"/>
    </source>
</evidence>
<evidence type="ECO:0000313" key="5">
    <source>
        <dbReference type="Proteomes" id="UP000198688"/>
    </source>
</evidence>
<dbReference type="STRING" id="113562.SAMN04489716_5950"/>
<dbReference type="InterPro" id="IPR038109">
    <property type="entry name" value="DNA_bind_recomb_sf"/>
</dbReference>